<evidence type="ECO:0000313" key="3">
    <source>
        <dbReference type="Proteomes" id="UP001206925"/>
    </source>
</evidence>
<keyword evidence="3" id="KW-1185">Reference proteome</keyword>
<protein>
    <submittedName>
        <fullName evidence="2">Uncharacterized protein</fullName>
    </submittedName>
</protein>
<proteinExistence type="predicted"/>
<dbReference type="EMBL" id="JAMZMK010011094">
    <property type="protein sequence ID" value="KAI7728989.1"/>
    <property type="molecule type" value="Genomic_DNA"/>
</dbReference>
<accession>A0AAD5BVD7</accession>
<gene>
    <name evidence="2" type="ORF">M8C21_017192</name>
</gene>
<name>A0AAD5BVD7_AMBAR</name>
<sequence length="142" mass="15489">MECERNGTIAKCTTHLCVHFSSVEVCGAALHVCYTCFESFGITLATFLRFTPNSQPPLLFFQAVASRGRSRQKGTPARQRRQATVQVSGDIATTWMLQPSRVNRVFTPPVVLATTSLSATTLPPSKPSAKPTQRNVYQAGAE</sequence>
<evidence type="ECO:0000256" key="1">
    <source>
        <dbReference type="SAM" id="MobiDB-lite"/>
    </source>
</evidence>
<dbReference type="AlphaFoldDB" id="A0AAD5BVD7"/>
<dbReference type="Proteomes" id="UP001206925">
    <property type="component" value="Unassembled WGS sequence"/>
</dbReference>
<comment type="caution">
    <text evidence="2">The sequence shown here is derived from an EMBL/GenBank/DDBJ whole genome shotgun (WGS) entry which is preliminary data.</text>
</comment>
<reference evidence="2" key="1">
    <citation type="submission" date="2022-06" db="EMBL/GenBank/DDBJ databases">
        <title>Uncovering the hologenomic basis of an extraordinary plant invasion.</title>
        <authorList>
            <person name="Bieker V.C."/>
            <person name="Martin M.D."/>
            <person name="Gilbert T."/>
            <person name="Hodgins K."/>
            <person name="Battlay P."/>
            <person name="Petersen B."/>
            <person name="Wilson J."/>
        </authorList>
    </citation>
    <scope>NUCLEOTIDE SEQUENCE</scope>
    <source>
        <strain evidence="2">AA19_3_7</strain>
        <tissue evidence="2">Leaf</tissue>
    </source>
</reference>
<feature type="compositionally biased region" description="Low complexity" evidence="1">
    <location>
        <begin position="120"/>
        <end position="129"/>
    </location>
</feature>
<organism evidence="2 3">
    <name type="scientific">Ambrosia artemisiifolia</name>
    <name type="common">Common ragweed</name>
    <dbReference type="NCBI Taxonomy" id="4212"/>
    <lineage>
        <taxon>Eukaryota</taxon>
        <taxon>Viridiplantae</taxon>
        <taxon>Streptophyta</taxon>
        <taxon>Embryophyta</taxon>
        <taxon>Tracheophyta</taxon>
        <taxon>Spermatophyta</taxon>
        <taxon>Magnoliopsida</taxon>
        <taxon>eudicotyledons</taxon>
        <taxon>Gunneridae</taxon>
        <taxon>Pentapetalae</taxon>
        <taxon>asterids</taxon>
        <taxon>campanulids</taxon>
        <taxon>Asterales</taxon>
        <taxon>Asteraceae</taxon>
        <taxon>Asteroideae</taxon>
        <taxon>Heliantheae alliance</taxon>
        <taxon>Heliantheae</taxon>
        <taxon>Ambrosia</taxon>
    </lineage>
</organism>
<feature type="region of interest" description="Disordered" evidence="1">
    <location>
        <begin position="120"/>
        <end position="142"/>
    </location>
</feature>
<evidence type="ECO:0000313" key="2">
    <source>
        <dbReference type="EMBL" id="KAI7728989.1"/>
    </source>
</evidence>